<evidence type="ECO:0000256" key="3">
    <source>
        <dbReference type="SAM" id="SignalP"/>
    </source>
</evidence>
<evidence type="ECO:0000256" key="1">
    <source>
        <dbReference type="SAM" id="MobiDB-lite"/>
    </source>
</evidence>
<evidence type="ECO:0000313" key="5">
    <source>
        <dbReference type="Proteomes" id="UP001219355"/>
    </source>
</evidence>
<feature type="signal peptide" evidence="3">
    <location>
        <begin position="1"/>
        <end position="16"/>
    </location>
</feature>
<evidence type="ECO:0000256" key="2">
    <source>
        <dbReference type="SAM" id="Phobius"/>
    </source>
</evidence>
<gene>
    <name evidence="4" type="ORF">PRK78_006344</name>
</gene>
<sequence length="276" mass="29793">MRLSSTLVLLPALAAAQNQFPFAEQLQGLIDKAKSFFPTAPAVPAPARESTAPPVVPKRKKNVASVTSENWQSLLAPVATNAPQEAREWLVYISGGNKTCFGRCGRADKAWNDSIPLFATDLSSPSLGVLDCEKENLLCSIWSAGPPALWHFQIPVSPEAGQPKPPTPIHIVGLNFTTVTAQDIYKVHSEKGWKKAPAHEGAFHPMDGWLAQYGLNIPVGYVVFGLGQIPSWLMMLGVSFISRSFMYLKLRSRRLSPQQSRGPATGAPAPQAAGAQ</sequence>
<keyword evidence="2" id="KW-0472">Membrane</keyword>
<dbReference type="AlphaFoldDB" id="A0AAF0DL59"/>
<feature type="chain" id="PRO_5041900105" description="Peptidyl-tRNA hydrolase" evidence="3">
    <location>
        <begin position="17"/>
        <end position="276"/>
    </location>
</feature>
<evidence type="ECO:0000313" key="4">
    <source>
        <dbReference type="EMBL" id="WEW60856.1"/>
    </source>
</evidence>
<keyword evidence="2" id="KW-0812">Transmembrane</keyword>
<evidence type="ECO:0008006" key="6">
    <source>
        <dbReference type="Google" id="ProtNLM"/>
    </source>
</evidence>
<organism evidence="4 5">
    <name type="scientific">Emydomyces testavorans</name>
    <dbReference type="NCBI Taxonomy" id="2070801"/>
    <lineage>
        <taxon>Eukaryota</taxon>
        <taxon>Fungi</taxon>
        <taxon>Dikarya</taxon>
        <taxon>Ascomycota</taxon>
        <taxon>Pezizomycotina</taxon>
        <taxon>Eurotiomycetes</taxon>
        <taxon>Eurotiomycetidae</taxon>
        <taxon>Onygenales</taxon>
        <taxon>Nannizziopsiaceae</taxon>
        <taxon>Emydomyces</taxon>
    </lineage>
</organism>
<dbReference type="Proteomes" id="UP001219355">
    <property type="component" value="Chromosome 4"/>
</dbReference>
<accession>A0AAF0DL59</accession>
<keyword evidence="3" id="KW-0732">Signal</keyword>
<dbReference type="EMBL" id="CP120630">
    <property type="protein sequence ID" value="WEW60856.1"/>
    <property type="molecule type" value="Genomic_DNA"/>
</dbReference>
<reference evidence="4" key="1">
    <citation type="submission" date="2023-03" db="EMBL/GenBank/DDBJ databases">
        <title>Emydomyces testavorans Genome Sequence.</title>
        <authorList>
            <person name="Hoyer L."/>
        </authorList>
    </citation>
    <scope>NUCLEOTIDE SEQUENCE</scope>
    <source>
        <strain evidence="4">16-2883</strain>
    </source>
</reference>
<name>A0AAF0DL59_9EURO</name>
<proteinExistence type="predicted"/>
<keyword evidence="5" id="KW-1185">Reference proteome</keyword>
<protein>
    <recommendedName>
        <fullName evidence="6">Peptidyl-tRNA hydrolase</fullName>
    </recommendedName>
</protein>
<feature type="transmembrane region" description="Helical" evidence="2">
    <location>
        <begin position="229"/>
        <end position="248"/>
    </location>
</feature>
<keyword evidence="2" id="KW-1133">Transmembrane helix</keyword>
<feature type="region of interest" description="Disordered" evidence="1">
    <location>
        <begin position="257"/>
        <end position="276"/>
    </location>
</feature>